<accession>A0A1G9GZA8</accession>
<feature type="transmembrane region" description="Helical" evidence="1">
    <location>
        <begin position="7"/>
        <end position="27"/>
    </location>
</feature>
<dbReference type="Pfam" id="PF14903">
    <property type="entry name" value="WG_beta_rep"/>
    <property type="match status" value="5"/>
</dbReference>
<dbReference type="InterPro" id="IPR032774">
    <property type="entry name" value="WG_beta_rep"/>
</dbReference>
<dbReference type="STRING" id="393762.SAMN05660472_02534"/>
<evidence type="ECO:0000313" key="3">
    <source>
        <dbReference type="Proteomes" id="UP000198718"/>
    </source>
</evidence>
<reference evidence="2 3" key="1">
    <citation type="submission" date="2016-10" db="EMBL/GenBank/DDBJ databases">
        <authorList>
            <person name="de Groot N.N."/>
        </authorList>
    </citation>
    <scope>NUCLEOTIDE SEQUENCE [LARGE SCALE GENOMIC DNA]</scope>
    <source>
        <strain evidence="2 3">DSM 18346</strain>
    </source>
</reference>
<dbReference type="EMBL" id="FNFP01000007">
    <property type="protein sequence ID" value="SDL05935.1"/>
    <property type="molecule type" value="Genomic_DNA"/>
</dbReference>
<name>A0A1G9GZA8_9FIRM</name>
<keyword evidence="1" id="KW-1133">Transmembrane helix</keyword>
<protein>
    <submittedName>
        <fullName evidence="2">WG containing repeat-containing protein</fullName>
    </submittedName>
</protein>
<dbReference type="PANTHER" id="PTHR37841">
    <property type="entry name" value="GLR2918 PROTEIN"/>
    <property type="match status" value="1"/>
</dbReference>
<dbReference type="Proteomes" id="UP000198718">
    <property type="component" value="Unassembled WGS sequence"/>
</dbReference>
<keyword evidence="1" id="KW-0812">Transmembrane</keyword>
<dbReference type="PANTHER" id="PTHR37841:SF1">
    <property type="entry name" value="DUF3298 DOMAIN-CONTAINING PROTEIN"/>
    <property type="match status" value="1"/>
</dbReference>
<keyword evidence="3" id="KW-1185">Reference proteome</keyword>
<sequence length="360" mass="41612">MKNKRKMLFPLCIMFLITILYGIYNMINSTNEVTTLFIVKDDNKYEITDKNGKNILRTHSHYHFIDRIYEDYARVMQFSKWGFINEKGIVQIPIKYDYVLDFSEGYAGIKKDGKWGFIDQSGNIAIEPKYDWVSSFKNEVAVVSINNKHFFINKSGDKLYNKNYSFARNFSEGKALVYSEDTNTSFYIDKNGLPLFSVGSNKATDFIESRAIITYNDMDGNEKSKIIDEHNNVICDGLDYITSFNNGRAFYGIREDENIKWGLIDTNGNKITEAIFNNANINSQSHYSVSILNEQGEEKWGFINTFGEFVIEPEYDFAGEFYGDFATVSMITPKGTKWGIIDSSENFVIEPKYDLIYPYK</sequence>
<organism evidence="2 3">
    <name type="scientific">Natronincola ferrireducens</name>
    <dbReference type="NCBI Taxonomy" id="393762"/>
    <lineage>
        <taxon>Bacteria</taxon>
        <taxon>Bacillati</taxon>
        <taxon>Bacillota</taxon>
        <taxon>Clostridia</taxon>
        <taxon>Peptostreptococcales</taxon>
        <taxon>Natronincolaceae</taxon>
        <taxon>Natronincola</taxon>
    </lineage>
</organism>
<gene>
    <name evidence="2" type="ORF">SAMN05660472_02534</name>
</gene>
<keyword evidence="1" id="KW-0472">Membrane</keyword>
<dbReference type="AlphaFoldDB" id="A0A1G9GZA8"/>
<evidence type="ECO:0000256" key="1">
    <source>
        <dbReference type="SAM" id="Phobius"/>
    </source>
</evidence>
<evidence type="ECO:0000313" key="2">
    <source>
        <dbReference type="EMBL" id="SDL05935.1"/>
    </source>
</evidence>
<dbReference type="RefSeq" id="WP_090554115.1">
    <property type="nucleotide sequence ID" value="NZ_FNFP01000007.1"/>
</dbReference>
<proteinExistence type="predicted"/>
<dbReference type="OrthoDB" id="210273at2"/>